<dbReference type="RefSeq" id="WP_076930518.1">
    <property type="nucleotide sequence ID" value="NZ_LT605205.1"/>
</dbReference>
<dbReference type="GO" id="GO:0004066">
    <property type="term" value="F:asparagine synthase (glutamine-hydrolyzing) activity"/>
    <property type="evidence" value="ECO:0007669"/>
    <property type="project" value="UniProtKB-EC"/>
</dbReference>
<dbReference type="STRING" id="1642647.PSM36_1687"/>
<sequence>MDNLKFRRQFLFTPVECKRLETWQIEKNDKYFIYVHPDCQFEKSSGFYDLYLIGYILNPHAPGETSKQILDDLSNLKDINDFPKKLYSLTGRFVLIIKTEDDFIFFNDACGLRTVYYTKDEDNFYAASQPLLINEVIPLKKTKVHEEYFNSEYVATVREHYLPSGATLYENIFHLVPNHYVKISEFEQKRYYPFQELKRRDYSEGVIEFSTLLKKIISAANNNMDLAFSLTAGWDSRIILSSCKDIVPNITFYTLKYRNMNDKHMDIRIPMSLSKSLNLNFNILDCQKSITPEFAGIYRGNTDMAHINDWGRIAFGMSKIYPQEKVAVKGSCSEIGRCACYPDGKHKANLTENDFLQMENGWEELDFIREEIRKWRESIKGNSFNYLLLDLFYWEHRMGGWQAQSQLEWDIVQEVFTPFNSRELFDIMLSIDPLKRKCEKPSLYIDTMKYLWSEVLNEPVNPYTFKRKVRIFVYDIMSYTGLLKIHQAAKKRRMKQSEKLFVTGN</sequence>
<dbReference type="KEGG" id="psac:PSM36_1687"/>
<gene>
    <name evidence="4" type="ORF">PSM36_1687</name>
</gene>
<proteinExistence type="predicted"/>
<evidence type="ECO:0000256" key="3">
    <source>
        <dbReference type="ARBA" id="ARBA00048741"/>
    </source>
</evidence>
<evidence type="ECO:0000256" key="1">
    <source>
        <dbReference type="ARBA" id="ARBA00005187"/>
    </source>
</evidence>
<dbReference type="InterPro" id="IPR029055">
    <property type="entry name" value="Ntn_hydrolases_N"/>
</dbReference>
<dbReference type="SUPFAM" id="SSF52402">
    <property type="entry name" value="Adenine nucleotide alpha hydrolases-like"/>
    <property type="match status" value="1"/>
</dbReference>
<dbReference type="SUPFAM" id="SSF56235">
    <property type="entry name" value="N-terminal nucleophile aminohydrolases (Ntn hydrolases)"/>
    <property type="match status" value="1"/>
</dbReference>
<dbReference type="PANTHER" id="PTHR43284:SF1">
    <property type="entry name" value="ASPARAGINE SYNTHETASE"/>
    <property type="match status" value="1"/>
</dbReference>
<evidence type="ECO:0000313" key="5">
    <source>
        <dbReference type="Proteomes" id="UP000187464"/>
    </source>
</evidence>
<dbReference type="Proteomes" id="UP000187464">
    <property type="component" value="Chromosome I"/>
</dbReference>
<protein>
    <recommendedName>
        <fullName evidence="2">asparagine synthase (glutamine-hydrolyzing)</fullName>
        <ecNumber evidence="2">6.3.5.4</ecNumber>
    </recommendedName>
</protein>
<dbReference type="InterPro" id="IPR051786">
    <property type="entry name" value="ASN_synthetase/amidase"/>
</dbReference>
<dbReference type="EC" id="6.3.5.4" evidence="2"/>
<dbReference type="AlphaFoldDB" id="A0A1R3SW24"/>
<evidence type="ECO:0000313" key="4">
    <source>
        <dbReference type="EMBL" id="SCD20506.1"/>
    </source>
</evidence>
<accession>A0A1R3SW24</accession>
<reference evidence="4 5" key="1">
    <citation type="submission" date="2016-08" db="EMBL/GenBank/DDBJ databases">
        <authorList>
            <person name="Seilhamer J.J."/>
        </authorList>
    </citation>
    <scope>NUCLEOTIDE SEQUENCE [LARGE SCALE GENOMIC DNA]</scope>
    <source>
        <strain evidence="4">M3/6</strain>
    </source>
</reference>
<dbReference type="PANTHER" id="PTHR43284">
    <property type="entry name" value="ASPARAGINE SYNTHETASE (GLUTAMINE-HYDROLYZING)"/>
    <property type="match status" value="1"/>
</dbReference>
<dbReference type="GO" id="GO:0005829">
    <property type="term" value="C:cytosol"/>
    <property type="evidence" value="ECO:0007669"/>
    <property type="project" value="TreeGrafter"/>
</dbReference>
<name>A0A1R3SW24_9BACT</name>
<dbReference type="Gene3D" id="3.60.20.10">
    <property type="entry name" value="Glutamine Phosphoribosylpyrophosphate, subunit 1, domain 1"/>
    <property type="match status" value="1"/>
</dbReference>
<comment type="pathway">
    <text evidence="1">Amino-acid biosynthesis; L-asparagine biosynthesis; L-asparagine from L-aspartate (L-Gln route): step 1/1.</text>
</comment>
<evidence type="ECO:0000256" key="2">
    <source>
        <dbReference type="ARBA" id="ARBA00012737"/>
    </source>
</evidence>
<keyword evidence="5" id="KW-1185">Reference proteome</keyword>
<organism evidence="4 5">
    <name type="scientific">Proteiniphilum saccharofermentans</name>
    <dbReference type="NCBI Taxonomy" id="1642647"/>
    <lineage>
        <taxon>Bacteria</taxon>
        <taxon>Pseudomonadati</taxon>
        <taxon>Bacteroidota</taxon>
        <taxon>Bacteroidia</taxon>
        <taxon>Bacteroidales</taxon>
        <taxon>Dysgonomonadaceae</taxon>
        <taxon>Proteiniphilum</taxon>
    </lineage>
</organism>
<comment type="catalytic activity">
    <reaction evidence="3">
        <text>L-aspartate + L-glutamine + ATP + H2O = L-asparagine + L-glutamate + AMP + diphosphate + H(+)</text>
        <dbReference type="Rhea" id="RHEA:12228"/>
        <dbReference type="ChEBI" id="CHEBI:15377"/>
        <dbReference type="ChEBI" id="CHEBI:15378"/>
        <dbReference type="ChEBI" id="CHEBI:29985"/>
        <dbReference type="ChEBI" id="CHEBI:29991"/>
        <dbReference type="ChEBI" id="CHEBI:30616"/>
        <dbReference type="ChEBI" id="CHEBI:33019"/>
        <dbReference type="ChEBI" id="CHEBI:58048"/>
        <dbReference type="ChEBI" id="CHEBI:58359"/>
        <dbReference type="ChEBI" id="CHEBI:456215"/>
        <dbReference type="EC" id="6.3.5.4"/>
    </reaction>
</comment>
<dbReference type="EMBL" id="LT605205">
    <property type="protein sequence ID" value="SCD20506.1"/>
    <property type="molecule type" value="Genomic_DNA"/>
</dbReference>